<reference evidence="3 4" key="1">
    <citation type="submission" date="2019-06" db="EMBL/GenBank/DDBJ databases">
        <title>Discovery of a novel chromosome fission-fusion reversal in muntjac.</title>
        <authorList>
            <person name="Mudd A.B."/>
            <person name="Bredeson J.V."/>
            <person name="Baum R."/>
            <person name="Hockemeyer D."/>
            <person name="Rokhsar D.S."/>
        </authorList>
    </citation>
    <scope>NUCLEOTIDE SEQUENCE [LARGE SCALE GENOMIC DNA]</scope>
    <source>
        <strain evidence="3">UCam_UCB_Mr</strain>
        <tissue evidence="3">Fibroblast cell line</tissue>
    </source>
</reference>
<evidence type="ECO:0000256" key="1">
    <source>
        <dbReference type="SAM" id="MobiDB-lite"/>
    </source>
</evidence>
<dbReference type="Proteomes" id="UP000326062">
    <property type="component" value="Chromosome 2"/>
</dbReference>
<proteinExistence type="predicted"/>
<gene>
    <name evidence="3" type="ORF">FD755_004672</name>
</gene>
<dbReference type="Pfam" id="PF01352">
    <property type="entry name" value="KRAB"/>
    <property type="match status" value="1"/>
</dbReference>
<name>A0A5J5MRI8_MUNRE</name>
<accession>A0A5J5MRI8</accession>
<keyword evidence="4" id="KW-1185">Reference proteome</keyword>
<dbReference type="CDD" id="cd07765">
    <property type="entry name" value="KRAB_A-box"/>
    <property type="match status" value="1"/>
</dbReference>
<dbReference type="SUPFAM" id="SSF109640">
    <property type="entry name" value="KRAB domain (Kruppel-associated box)"/>
    <property type="match status" value="1"/>
</dbReference>
<feature type="region of interest" description="Disordered" evidence="1">
    <location>
        <begin position="1"/>
        <end position="23"/>
    </location>
</feature>
<dbReference type="SMART" id="SM00349">
    <property type="entry name" value="KRAB"/>
    <property type="match status" value="1"/>
</dbReference>
<feature type="compositionally biased region" description="Pro residues" evidence="1">
    <location>
        <begin position="1"/>
        <end position="10"/>
    </location>
</feature>
<comment type="caution">
    <text evidence="3">The sequence shown here is derived from an EMBL/GenBank/DDBJ whole genome shotgun (WGS) entry which is preliminary data.</text>
</comment>
<dbReference type="InterPro" id="IPR036051">
    <property type="entry name" value="KRAB_dom_sf"/>
</dbReference>
<dbReference type="InterPro" id="IPR050169">
    <property type="entry name" value="Krueppel_C2H2_ZnF"/>
</dbReference>
<evidence type="ECO:0000313" key="4">
    <source>
        <dbReference type="Proteomes" id="UP000326062"/>
    </source>
</evidence>
<dbReference type="InterPro" id="IPR001909">
    <property type="entry name" value="KRAB"/>
</dbReference>
<evidence type="ECO:0000259" key="2">
    <source>
        <dbReference type="PROSITE" id="PS50805"/>
    </source>
</evidence>
<feature type="domain" description="KRAB" evidence="2">
    <location>
        <begin position="31"/>
        <end position="117"/>
    </location>
</feature>
<dbReference type="EMBL" id="VCEB01000002">
    <property type="protein sequence ID" value="KAB0382755.1"/>
    <property type="molecule type" value="Genomic_DNA"/>
</dbReference>
<dbReference type="PROSITE" id="PS50805">
    <property type="entry name" value="KRAB"/>
    <property type="match status" value="1"/>
</dbReference>
<dbReference type="Gene3D" id="6.10.140.140">
    <property type="match status" value="1"/>
</dbReference>
<protein>
    <recommendedName>
        <fullName evidence="2">KRAB domain-containing protein</fullName>
    </recommendedName>
</protein>
<dbReference type="AlphaFoldDB" id="A0A5J5MRI8"/>
<dbReference type="PANTHER" id="PTHR23232:SF133">
    <property type="entry name" value="RIKEN CDNA 1700020N01 GENE"/>
    <property type="match status" value="1"/>
</dbReference>
<dbReference type="GO" id="GO:0006355">
    <property type="term" value="P:regulation of DNA-templated transcription"/>
    <property type="evidence" value="ECO:0007669"/>
    <property type="project" value="InterPro"/>
</dbReference>
<organism evidence="3 4">
    <name type="scientific">Muntiacus reevesi</name>
    <name type="common">Reeves' muntjac</name>
    <name type="synonym">Cervus reevesi</name>
    <dbReference type="NCBI Taxonomy" id="9886"/>
    <lineage>
        <taxon>Eukaryota</taxon>
        <taxon>Metazoa</taxon>
        <taxon>Chordata</taxon>
        <taxon>Craniata</taxon>
        <taxon>Vertebrata</taxon>
        <taxon>Euteleostomi</taxon>
        <taxon>Mammalia</taxon>
        <taxon>Eutheria</taxon>
        <taxon>Laurasiatheria</taxon>
        <taxon>Artiodactyla</taxon>
        <taxon>Ruminantia</taxon>
        <taxon>Pecora</taxon>
        <taxon>Cervidae</taxon>
        <taxon>Muntiacinae</taxon>
        <taxon>Muntiacus</taxon>
    </lineage>
</organism>
<sequence length="146" mass="15792">MPPALPPPPLGQSQPVKGRAAAPMNPAQGGVTFEDVFVYFSREEWELLEEAQRLLYRDVMLENFALVSSLAAPTSAAGNFEMKYLGVTVSAPAITGTITPVDAFHKQNSHAPGKASMIYAGKNLCKKAGSLRTSLQMLLVTKHHLR</sequence>
<dbReference type="PANTHER" id="PTHR23232">
    <property type="entry name" value="KRAB DOMAIN C2H2 ZINC FINGER"/>
    <property type="match status" value="1"/>
</dbReference>
<evidence type="ECO:0000313" key="3">
    <source>
        <dbReference type="EMBL" id="KAB0382755.1"/>
    </source>
</evidence>